<evidence type="ECO:0000313" key="3">
    <source>
        <dbReference type="Proteomes" id="UP000565441"/>
    </source>
</evidence>
<protein>
    <submittedName>
        <fullName evidence="2">Uncharacterized protein</fullName>
    </submittedName>
</protein>
<comment type="caution">
    <text evidence="2">The sequence shown here is derived from an EMBL/GenBank/DDBJ whole genome shotgun (WGS) entry which is preliminary data.</text>
</comment>
<reference evidence="2 3" key="1">
    <citation type="journal article" date="2020" name="ISME J.">
        <title>Uncovering the hidden diversity of litter-decomposition mechanisms in mushroom-forming fungi.</title>
        <authorList>
            <person name="Floudas D."/>
            <person name="Bentzer J."/>
            <person name="Ahren D."/>
            <person name="Johansson T."/>
            <person name="Persson P."/>
            <person name="Tunlid A."/>
        </authorList>
    </citation>
    <scope>NUCLEOTIDE SEQUENCE [LARGE SCALE GENOMIC DNA]</scope>
    <source>
        <strain evidence="2 3">CBS 661.87</strain>
    </source>
</reference>
<feature type="compositionally biased region" description="Basic and acidic residues" evidence="1">
    <location>
        <begin position="228"/>
        <end position="242"/>
    </location>
</feature>
<name>A0A8H5HBP8_9AGAR</name>
<organism evidence="2 3">
    <name type="scientific">Tricholomella constricta</name>
    <dbReference type="NCBI Taxonomy" id="117010"/>
    <lineage>
        <taxon>Eukaryota</taxon>
        <taxon>Fungi</taxon>
        <taxon>Dikarya</taxon>
        <taxon>Basidiomycota</taxon>
        <taxon>Agaricomycotina</taxon>
        <taxon>Agaricomycetes</taxon>
        <taxon>Agaricomycetidae</taxon>
        <taxon>Agaricales</taxon>
        <taxon>Tricholomatineae</taxon>
        <taxon>Lyophyllaceae</taxon>
        <taxon>Tricholomella</taxon>
    </lineage>
</organism>
<evidence type="ECO:0000256" key="1">
    <source>
        <dbReference type="SAM" id="MobiDB-lite"/>
    </source>
</evidence>
<dbReference type="OrthoDB" id="3270863at2759"/>
<gene>
    <name evidence="2" type="ORF">D9615_004694</name>
</gene>
<feature type="region of interest" description="Disordered" evidence="1">
    <location>
        <begin position="228"/>
        <end position="270"/>
    </location>
</feature>
<sequence length="270" mass="30884">MQSEGLRANEKSSKIIDLLLAKHPNGVPRPSATKEKPKSKQSNIIKVESTELEPRTQSKRQRTDAGPESNRLSSSATPPRSTRVTADWVETVATARVESPSAHSDASRPRRPPHPPGYKDVRFVRREMVRHINSAVGIRADLDESEVLLKNAVLVYNDATVEYREMAVIRRELEHSLVARFKNERMIWDGTQNMANEEDRERWEAFVKGTEVSKVQRKEEAKRKKLEMWQAREEQSRQEQAARQETPAEVVQDMPEIPTGSKRRRSADAE</sequence>
<feature type="region of interest" description="Disordered" evidence="1">
    <location>
        <begin position="15"/>
        <end position="119"/>
    </location>
</feature>
<proteinExistence type="predicted"/>
<feature type="compositionally biased region" description="Basic and acidic residues" evidence="1">
    <location>
        <begin position="48"/>
        <end position="65"/>
    </location>
</feature>
<feature type="compositionally biased region" description="Basic residues" evidence="1">
    <location>
        <begin position="261"/>
        <end position="270"/>
    </location>
</feature>
<dbReference type="EMBL" id="JAACJP010000013">
    <property type="protein sequence ID" value="KAF5380357.1"/>
    <property type="molecule type" value="Genomic_DNA"/>
</dbReference>
<accession>A0A8H5HBP8</accession>
<feature type="compositionally biased region" description="Polar residues" evidence="1">
    <location>
        <begin position="70"/>
        <end position="84"/>
    </location>
</feature>
<dbReference type="Proteomes" id="UP000565441">
    <property type="component" value="Unassembled WGS sequence"/>
</dbReference>
<evidence type="ECO:0000313" key="2">
    <source>
        <dbReference type="EMBL" id="KAF5380357.1"/>
    </source>
</evidence>
<keyword evidence="3" id="KW-1185">Reference proteome</keyword>
<dbReference type="AlphaFoldDB" id="A0A8H5HBP8"/>